<dbReference type="EMBL" id="JBHTAX010000006">
    <property type="protein sequence ID" value="MFC7192988.1"/>
    <property type="molecule type" value="Genomic_DNA"/>
</dbReference>
<dbReference type="PANTHER" id="PTHR12110:SF41">
    <property type="entry name" value="INOSOSE DEHYDRATASE"/>
    <property type="match status" value="1"/>
</dbReference>
<dbReference type="SUPFAM" id="SSF51658">
    <property type="entry name" value="Xylose isomerase-like"/>
    <property type="match status" value="1"/>
</dbReference>
<protein>
    <submittedName>
        <fullName evidence="2">Sugar phosphate isomerase/epimerase family protein</fullName>
    </submittedName>
</protein>
<evidence type="ECO:0000313" key="2">
    <source>
        <dbReference type="EMBL" id="MFC7192988.1"/>
    </source>
</evidence>
<dbReference type="Gene3D" id="3.20.20.150">
    <property type="entry name" value="Divalent-metal-dependent TIM barrel enzymes"/>
    <property type="match status" value="1"/>
</dbReference>
<dbReference type="Pfam" id="PF01261">
    <property type="entry name" value="AP_endonuc_2"/>
    <property type="match status" value="1"/>
</dbReference>
<dbReference type="RefSeq" id="WP_248910388.1">
    <property type="nucleotide sequence ID" value="NZ_CP109982.1"/>
</dbReference>
<dbReference type="AlphaFoldDB" id="A0ABD5YV78"/>
<keyword evidence="3" id="KW-1185">Reference proteome</keyword>
<name>A0ABD5YV78_9EURY</name>
<dbReference type="PANTHER" id="PTHR12110">
    <property type="entry name" value="HYDROXYPYRUVATE ISOMERASE"/>
    <property type="match status" value="1"/>
</dbReference>
<organism evidence="2 3">
    <name type="scientific">Halocatena marina</name>
    <dbReference type="NCBI Taxonomy" id="2934937"/>
    <lineage>
        <taxon>Archaea</taxon>
        <taxon>Methanobacteriati</taxon>
        <taxon>Methanobacteriota</taxon>
        <taxon>Stenosarchaea group</taxon>
        <taxon>Halobacteria</taxon>
        <taxon>Halobacteriales</taxon>
        <taxon>Natronomonadaceae</taxon>
        <taxon>Halocatena</taxon>
    </lineage>
</organism>
<dbReference type="InterPro" id="IPR036237">
    <property type="entry name" value="Xyl_isomerase-like_sf"/>
</dbReference>
<comment type="caution">
    <text evidence="2">The sequence shown here is derived from an EMBL/GenBank/DDBJ whole genome shotgun (WGS) entry which is preliminary data.</text>
</comment>
<feature type="domain" description="Xylose isomerase-like TIM barrel" evidence="1">
    <location>
        <begin position="19"/>
        <end position="255"/>
    </location>
</feature>
<dbReference type="GO" id="GO:0016853">
    <property type="term" value="F:isomerase activity"/>
    <property type="evidence" value="ECO:0007669"/>
    <property type="project" value="UniProtKB-KW"/>
</dbReference>
<evidence type="ECO:0000259" key="1">
    <source>
        <dbReference type="Pfam" id="PF01261"/>
    </source>
</evidence>
<proteinExistence type="predicted"/>
<dbReference type="Proteomes" id="UP001596417">
    <property type="component" value="Unassembled WGS sequence"/>
</dbReference>
<gene>
    <name evidence="2" type="ORF">ACFQL7_26520</name>
</gene>
<sequence>MDIGLCTITNKDWPVETVLELAAKTGYDGVEIWGRKHVGVDSSGDDPDLDTCRNIASRASDLGLEIPVYGSYLRPGTTGFRDKLAAELEVAVVLNADLIRVWPGDQEYGDHTSTHWDNIVNDLSLAGQQAADRKLGVTVEKHEGTVTNRGEGARRLLETVDSPAVGLNWQPLFHLDGEDLLAEAELLAPMCNNIHLQATREQGGQRRCLLSDAYFDLPALLSVFDRSGFDGYLEVEFVDPTTDYETSVRAEHEYLAGIVP</sequence>
<accession>A0ABD5YV78</accession>
<dbReference type="GeneID" id="76202776"/>
<evidence type="ECO:0000313" key="3">
    <source>
        <dbReference type="Proteomes" id="UP001596417"/>
    </source>
</evidence>
<reference evidence="2 3" key="1">
    <citation type="journal article" date="2019" name="Int. J. Syst. Evol. Microbiol.">
        <title>The Global Catalogue of Microorganisms (GCM) 10K type strain sequencing project: providing services to taxonomists for standard genome sequencing and annotation.</title>
        <authorList>
            <consortium name="The Broad Institute Genomics Platform"/>
            <consortium name="The Broad Institute Genome Sequencing Center for Infectious Disease"/>
            <person name="Wu L."/>
            <person name="Ma J."/>
        </authorList>
    </citation>
    <scope>NUCLEOTIDE SEQUENCE [LARGE SCALE GENOMIC DNA]</scope>
    <source>
        <strain evidence="2 3">RDMS1</strain>
    </source>
</reference>
<keyword evidence="2" id="KW-0413">Isomerase</keyword>
<dbReference type="InterPro" id="IPR013022">
    <property type="entry name" value="Xyl_isomerase-like_TIM-brl"/>
</dbReference>
<dbReference type="InterPro" id="IPR050312">
    <property type="entry name" value="IolE/XylAMocC-like"/>
</dbReference>